<dbReference type="CDD" id="cd12083">
    <property type="entry name" value="DD_cGKI"/>
    <property type="match status" value="1"/>
</dbReference>
<evidence type="ECO:0000256" key="1">
    <source>
        <dbReference type="SAM" id="Coils"/>
    </source>
</evidence>
<evidence type="ECO:0000313" key="3">
    <source>
        <dbReference type="EMBL" id="USP78520.1"/>
    </source>
</evidence>
<dbReference type="VEuPathDB" id="FungiDB:yc1106_05794"/>
<dbReference type="EMBL" id="CP089277">
    <property type="protein sequence ID" value="USP78520.1"/>
    <property type="molecule type" value="Genomic_DNA"/>
</dbReference>
<feature type="compositionally biased region" description="Polar residues" evidence="2">
    <location>
        <begin position="42"/>
        <end position="55"/>
    </location>
</feature>
<dbReference type="OrthoDB" id="3776185at2759"/>
<keyword evidence="1" id="KW-0175">Coiled coil</keyword>
<feature type="coiled-coil region" evidence="1">
    <location>
        <begin position="119"/>
        <end position="195"/>
    </location>
</feature>
<feature type="region of interest" description="Disordered" evidence="2">
    <location>
        <begin position="269"/>
        <end position="364"/>
    </location>
</feature>
<feature type="compositionally biased region" description="Polar residues" evidence="2">
    <location>
        <begin position="292"/>
        <end position="301"/>
    </location>
</feature>
<accession>A0A9Q9DU05</accession>
<name>A0A9Q9DU05_CURCL</name>
<feature type="compositionally biased region" description="Low complexity" evidence="2">
    <location>
        <begin position="16"/>
        <end position="33"/>
    </location>
</feature>
<protein>
    <submittedName>
        <fullName evidence="3">Uncharacterized protein</fullName>
    </submittedName>
</protein>
<proteinExistence type="predicted"/>
<keyword evidence="4" id="KW-1185">Reference proteome</keyword>
<sequence length="579" mass="64225">MSSATAFWAAGKEIVATPTPTTPAPAIQTPTMADALPKGGSEPTTQQSNGLVSKSKTNDHKPNGPQNGNWVVLTAPVNQTTLVYKTAPVIKRACWADEEDDDDDTFLTQFVTQPTQTEMTRLEKENAVKEEGIKKLEEVLATKTLRIAELEGAIRERDAYIDDLEHDLQKKDNEIEELKQKNHEQYVEIQELHCEVGEKDDHIKRTEAKLEPIPTTEDIKSLILHSGSSTTSDDTKVSFEMINTSEAEVALPKTPEPIKTPKVALLTSPKFTKSEGTTDTQKTEANHGPAFSDSTSPTFVTKETLKEGPPVPKPKKLTFPIDLSKYGKKPSTSPAASPATKPSPASRTAKNGETTPWVHLSKPSRTKTDVKPVFKPLADIRKMSFEERALFGNGQDVTVKLGDVALKTLPQYILMQCSSKAMEYFKANPKATSWKLPEGSMDAEAARAFLNWMHEMTYQGRVYSIALNTSPTKDEKNLRICRAARVLGVKNTYIGHFTKQFCDRIRAKEISCDTISAICEQSYPDNDPVLDCLANNLVDRKIRGSAEDKAFAEKVAARHPVLKAKMDNIEKRVRTTRRK</sequence>
<dbReference type="Proteomes" id="UP001056012">
    <property type="component" value="Chromosome 4"/>
</dbReference>
<feature type="region of interest" description="Disordered" evidence="2">
    <location>
        <begin position="11"/>
        <end position="69"/>
    </location>
</feature>
<evidence type="ECO:0000313" key="4">
    <source>
        <dbReference type="Proteomes" id="UP001056012"/>
    </source>
</evidence>
<evidence type="ECO:0000256" key="2">
    <source>
        <dbReference type="SAM" id="MobiDB-lite"/>
    </source>
</evidence>
<organism evidence="3 4">
    <name type="scientific">Curvularia clavata</name>
    <dbReference type="NCBI Taxonomy" id="95742"/>
    <lineage>
        <taxon>Eukaryota</taxon>
        <taxon>Fungi</taxon>
        <taxon>Dikarya</taxon>
        <taxon>Ascomycota</taxon>
        <taxon>Pezizomycotina</taxon>
        <taxon>Dothideomycetes</taxon>
        <taxon>Pleosporomycetidae</taxon>
        <taxon>Pleosporales</taxon>
        <taxon>Pleosporineae</taxon>
        <taxon>Pleosporaceae</taxon>
        <taxon>Curvularia</taxon>
    </lineage>
</organism>
<feature type="compositionally biased region" description="Low complexity" evidence="2">
    <location>
        <begin position="329"/>
        <end position="349"/>
    </location>
</feature>
<dbReference type="AlphaFoldDB" id="A0A9Q9DU05"/>
<gene>
    <name evidence="3" type="ORF">yc1106_05794</name>
</gene>
<feature type="compositionally biased region" description="Polar residues" evidence="2">
    <location>
        <begin position="269"/>
        <end position="280"/>
    </location>
</feature>
<reference evidence="3" key="1">
    <citation type="submission" date="2021-12" db="EMBL/GenBank/DDBJ databases">
        <title>Curvularia clavata genome.</title>
        <authorList>
            <person name="Cao Y."/>
        </authorList>
    </citation>
    <scope>NUCLEOTIDE SEQUENCE</scope>
    <source>
        <strain evidence="3">Yc1106</strain>
    </source>
</reference>